<dbReference type="PANTHER" id="PTHR43591:SF24">
    <property type="entry name" value="2-METHOXY-6-POLYPRENYL-1,4-BENZOQUINOL METHYLASE, MITOCHONDRIAL"/>
    <property type="match status" value="1"/>
</dbReference>
<dbReference type="PANTHER" id="PTHR43591">
    <property type="entry name" value="METHYLTRANSFERASE"/>
    <property type="match status" value="1"/>
</dbReference>
<dbReference type="InterPro" id="IPR013216">
    <property type="entry name" value="Methyltransf_11"/>
</dbReference>
<dbReference type="Gene3D" id="3.40.50.150">
    <property type="entry name" value="Vaccinia Virus protein VP39"/>
    <property type="match status" value="1"/>
</dbReference>
<proteinExistence type="predicted"/>
<dbReference type="EMBL" id="CAJNDS010002326">
    <property type="protein sequence ID" value="CAE7434084.1"/>
    <property type="molecule type" value="Genomic_DNA"/>
</dbReference>
<organism evidence="2 3">
    <name type="scientific">Symbiodinium natans</name>
    <dbReference type="NCBI Taxonomy" id="878477"/>
    <lineage>
        <taxon>Eukaryota</taxon>
        <taxon>Sar</taxon>
        <taxon>Alveolata</taxon>
        <taxon>Dinophyceae</taxon>
        <taxon>Suessiales</taxon>
        <taxon>Symbiodiniaceae</taxon>
        <taxon>Symbiodinium</taxon>
    </lineage>
</organism>
<comment type="caution">
    <text evidence="2">The sequence shown here is derived from an EMBL/GenBank/DDBJ whole genome shotgun (WGS) entry which is preliminary data.</text>
</comment>
<reference evidence="2" key="1">
    <citation type="submission" date="2021-02" db="EMBL/GenBank/DDBJ databases">
        <authorList>
            <person name="Dougan E. K."/>
            <person name="Rhodes N."/>
            <person name="Thang M."/>
            <person name="Chan C."/>
        </authorList>
    </citation>
    <scope>NUCLEOTIDE SEQUENCE</scope>
</reference>
<name>A0A812RE83_9DINO</name>
<dbReference type="GO" id="GO:0008757">
    <property type="term" value="F:S-adenosylmethionine-dependent methyltransferase activity"/>
    <property type="evidence" value="ECO:0007669"/>
    <property type="project" value="InterPro"/>
</dbReference>
<dbReference type="CDD" id="cd02440">
    <property type="entry name" value="AdoMet_MTases"/>
    <property type="match status" value="1"/>
</dbReference>
<gene>
    <name evidence="2" type="primary">menG</name>
    <name evidence="2" type="ORF">SNAT2548_LOCUS23574</name>
</gene>
<sequence>MWFACDCRRPWEVTVKAMISVQAAHCSNASGRFAPFPSSHSRCWHQGQREMPAEASESWNSASQVYAPFEAFTGQFTRAAAAEIPSLLSDSASSGPLRIMDVASGTGASTFALCKTLADHCRQKSPKALVVATDFSEAMLKTLTEKFTASSADPEVMASQAAEKEGFLELATQVADAQDLSAFADGTFDAINCSFGIMFPKSPEKVAREFWRLLKPGGVAVVTTWHYNNMPAEILVDLAHVFKGRGRFDQLPLATATEKFGSEAFMRRLFRGDLEDGSDASGSPGSPLWRSRDLQAKFIAGSSYCLPRHMAAMMNKTPLASDLGHWDEDAVEKHLQDHWTGEDGRIVLQGTALVLFARKPIS</sequence>
<dbReference type="OrthoDB" id="6329284at2759"/>
<dbReference type="AlphaFoldDB" id="A0A812RE83"/>
<dbReference type="Pfam" id="PF08241">
    <property type="entry name" value="Methyltransf_11"/>
    <property type="match status" value="1"/>
</dbReference>
<dbReference type="Proteomes" id="UP000604046">
    <property type="component" value="Unassembled WGS sequence"/>
</dbReference>
<dbReference type="InterPro" id="IPR029063">
    <property type="entry name" value="SAM-dependent_MTases_sf"/>
</dbReference>
<accession>A0A812RE83</accession>
<evidence type="ECO:0000313" key="2">
    <source>
        <dbReference type="EMBL" id="CAE7434084.1"/>
    </source>
</evidence>
<evidence type="ECO:0000313" key="3">
    <source>
        <dbReference type="Proteomes" id="UP000604046"/>
    </source>
</evidence>
<dbReference type="SUPFAM" id="SSF53335">
    <property type="entry name" value="S-adenosyl-L-methionine-dependent methyltransferases"/>
    <property type="match status" value="1"/>
</dbReference>
<keyword evidence="3" id="KW-1185">Reference proteome</keyword>
<feature type="domain" description="Methyltransferase type 11" evidence="1">
    <location>
        <begin position="101"/>
        <end position="221"/>
    </location>
</feature>
<protein>
    <submittedName>
        <fullName evidence="2">MenG protein</fullName>
    </submittedName>
</protein>
<evidence type="ECO:0000259" key="1">
    <source>
        <dbReference type="Pfam" id="PF08241"/>
    </source>
</evidence>